<sequence>MPQDFEDEPSVGECRVMLPNKSISLNCKNQTAISNTCDMLPEDNDKLSQQLRNEEIEIFSPETHPEYFVPVAPDGGWSWIVLLATFLNFFLIDGIFFSVGLLMVEWADHFEASKTKVSLVSSLMLGCYQMIGPFAAALTNKFGCRTVALFGCALASVSIFISSLMPTVDALIITFGILVGSSFGLIYLPALIAVSFYFNRKRELASGIAVAGTPFGAVIFGPLAGYLIQPIILPAIVEQSVIELEHLTIL</sequence>
<dbReference type="InterPro" id="IPR036259">
    <property type="entry name" value="MFS_trans_sf"/>
</dbReference>
<keyword evidence="3" id="KW-1185">Reference proteome</keyword>
<dbReference type="Gene3D" id="1.20.1250.20">
    <property type="entry name" value="MFS general substrate transporter like domains"/>
    <property type="match status" value="1"/>
</dbReference>
<protein>
    <submittedName>
        <fullName evidence="2">Uncharacterized protein</fullName>
    </submittedName>
</protein>
<reference evidence="2 3" key="1">
    <citation type="submission" date="2018-11" db="EMBL/GenBank/DDBJ databases">
        <authorList>
            <consortium name="Pathogen Informatics"/>
        </authorList>
    </citation>
    <scope>NUCLEOTIDE SEQUENCE [LARGE SCALE GENOMIC DNA]</scope>
    <source>
        <strain>Denwood</strain>
        <strain evidence="3">Zambia</strain>
    </source>
</reference>
<dbReference type="InterPro" id="IPR011701">
    <property type="entry name" value="MFS"/>
</dbReference>
<dbReference type="EMBL" id="UZAL01000473">
    <property type="protein sequence ID" value="VDO70996.1"/>
    <property type="molecule type" value="Genomic_DNA"/>
</dbReference>
<comment type="subcellular location">
    <subcellularLocation>
        <location evidence="1">Membrane</location>
        <topology evidence="1">Multi-pass membrane protein</topology>
    </subcellularLocation>
</comment>
<gene>
    <name evidence="2" type="ORF">SMTD_LOCUS528</name>
</gene>
<proteinExistence type="predicted"/>
<dbReference type="SUPFAM" id="SSF103473">
    <property type="entry name" value="MFS general substrate transporter"/>
    <property type="match status" value="1"/>
</dbReference>
<dbReference type="GO" id="GO:0008028">
    <property type="term" value="F:monocarboxylic acid transmembrane transporter activity"/>
    <property type="evidence" value="ECO:0007669"/>
    <property type="project" value="TreeGrafter"/>
</dbReference>
<dbReference type="Proteomes" id="UP000269396">
    <property type="component" value="Unassembled WGS sequence"/>
</dbReference>
<accession>A0A183NEJ2</accession>
<evidence type="ECO:0000256" key="1">
    <source>
        <dbReference type="ARBA" id="ARBA00004141"/>
    </source>
</evidence>
<dbReference type="STRING" id="31246.A0A183NEJ2"/>
<evidence type="ECO:0000313" key="3">
    <source>
        <dbReference type="Proteomes" id="UP000269396"/>
    </source>
</evidence>
<dbReference type="PROSITE" id="PS50850">
    <property type="entry name" value="MFS"/>
    <property type="match status" value="1"/>
</dbReference>
<dbReference type="Pfam" id="PF07690">
    <property type="entry name" value="MFS_1"/>
    <property type="match status" value="1"/>
</dbReference>
<dbReference type="InterPro" id="IPR050327">
    <property type="entry name" value="Proton-linked_MCT"/>
</dbReference>
<name>A0A183NEJ2_9TREM</name>
<evidence type="ECO:0000313" key="2">
    <source>
        <dbReference type="EMBL" id="VDO70996.1"/>
    </source>
</evidence>
<dbReference type="PANTHER" id="PTHR11360:SF284">
    <property type="entry name" value="EG:103B4.3 PROTEIN-RELATED"/>
    <property type="match status" value="1"/>
</dbReference>
<dbReference type="GO" id="GO:0016020">
    <property type="term" value="C:membrane"/>
    <property type="evidence" value="ECO:0007669"/>
    <property type="project" value="UniProtKB-SubCell"/>
</dbReference>
<organism evidence="2 3">
    <name type="scientific">Schistosoma mattheei</name>
    <dbReference type="NCBI Taxonomy" id="31246"/>
    <lineage>
        <taxon>Eukaryota</taxon>
        <taxon>Metazoa</taxon>
        <taxon>Spiralia</taxon>
        <taxon>Lophotrochozoa</taxon>
        <taxon>Platyhelminthes</taxon>
        <taxon>Trematoda</taxon>
        <taxon>Digenea</taxon>
        <taxon>Strigeidida</taxon>
        <taxon>Schistosomatoidea</taxon>
        <taxon>Schistosomatidae</taxon>
        <taxon>Schistosoma</taxon>
    </lineage>
</organism>
<dbReference type="AlphaFoldDB" id="A0A183NEJ2"/>
<dbReference type="PANTHER" id="PTHR11360">
    <property type="entry name" value="MONOCARBOXYLATE TRANSPORTER"/>
    <property type="match status" value="1"/>
</dbReference>
<dbReference type="InterPro" id="IPR020846">
    <property type="entry name" value="MFS_dom"/>
</dbReference>